<evidence type="ECO:0000256" key="13">
    <source>
        <dbReference type="HAMAP-Rule" id="MF_00394"/>
    </source>
</evidence>
<dbReference type="NCBIfam" id="NF000942">
    <property type="entry name" value="PRK00094.1-4"/>
    <property type="match status" value="1"/>
</dbReference>
<proteinExistence type="inferred from homology"/>
<feature type="binding site" evidence="16">
    <location>
        <position position="263"/>
    </location>
    <ligand>
        <name>NAD(+)</name>
        <dbReference type="ChEBI" id="CHEBI:57540"/>
    </ligand>
</feature>
<dbReference type="Gene3D" id="1.10.1040.10">
    <property type="entry name" value="N-(1-d-carboxylethyl)-l-norvaline Dehydrogenase, domain 2"/>
    <property type="match status" value="1"/>
</dbReference>
<feature type="binding site" evidence="13">
    <location>
        <position position="263"/>
    </location>
    <ligand>
        <name>NADPH</name>
        <dbReference type="ChEBI" id="CHEBI:57783"/>
    </ligand>
</feature>
<feature type="binding site" evidence="13">
    <location>
        <position position="113"/>
    </location>
    <ligand>
        <name>NADPH</name>
        <dbReference type="ChEBI" id="CHEBI:57783"/>
    </ligand>
</feature>
<dbReference type="InterPro" id="IPR006168">
    <property type="entry name" value="G3P_DH_NAD-dep"/>
</dbReference>
<evidence type="ECO:0000256" key="7">
    <source>
        <dbReference type="ARBA" id="ARBA00023209"/>
    </source>
</evidence>
<evidence type="ECO:0000259" key="18">
    <source>
        <dbReference type="Pfam" id="PF01210"/>
    </source>
</evidence>
<comment type="subcellular location">
    <subcellularLocation>
        <location evidence="13">Cytoplasm</location>
    </subcellularLocation>
</comment>
<evidence type="ECO:0000313" key="20">
    <source>
        <dbReference type="EMBL" id="GLI38027.1"/>
    </source>
</evidence>
<protein>
    <recommendedName>
        <fullName evidence="11 13">Glycerol-3-phosphate dehydrogenase [NAD(P)+]</fullName>
        <ecNumber evidence="10 13">1.1.1.94</ecNumber>
    </recommendedName>
    <alternativeName>
        <fullName evidence="13">NAD(P)(+)-dependent glycerol-3-phosphate dehydrogenase</fullName>
    </alternativeName>
    <alternativeName>
        <fullName evidence="12 13">NAD(P)H-dependent dihydroxyacetone-phosphate reductase</fullName>
    </alternativeName>
</protein>
<feature type="domain" description="Glycerol-3-phosphate dehydrogenase NAD-dependent C-terminal" evidence="19">
    <location>
        <begin position="188"/>
        <end position="328"/>
    </location>
</feature>
<feature type="binding site" evidence="13">
    <location>
        <position position="264"/>
    </location>
    <ligand>
        <name>sn-glycerol 3-phosphate</name>
        <dbReference type="ChEBI" id="CHEBI:57597"/>
    </ligand>
</feature>
<dbReference type="HAMAP" id="MF_00394">
    <property type="entry name" value="NAD_Glyc3P_dehydrog"/>
    <property type="match status" value="1"/>
</dbReference>
<evidence type="ECO:0000256" key="15">
    <source>
        <dbReference type="PIRSR" id="PIRSR000114-2"/>
    </source>
</evidence>
<evidence type="ECO:0000256" key="3">
    <source>
        <dbReference type="ARBA" id="ARBA00022857"/>
    </source>
</evidence>
<keyword evidence="5 13" id="KW-0520">NAD</keyword>
<keyword evidence="13" id="KW-0547">Nucleotide-binding</keyword>
<evidence type="ECO:0000256" key="8">
    <source>
        <dbReference type="ARBA" id="ARBA00023264"/>
    </source>
</evidence>
<comment type="pathway">
    <text evidence="13">Membrane lipid metabolism; glycerophospholipid metabolism.</text>
</comment>
<feature type="binding site" evidence="13">
    <location>
        <position position="144"/>
    </location>
    <ligand>
        <name>sn-glycerol 3-phosphate</name>
        <dbReference type="ChEBI" id="CHEBI:57597"/>
    </ligand>
</feature>
<feature type="binding site" evidence="13">
    <location>
        <position position="18"/>
    </location>
    <ligand>
        <name>NADPH</name>
        <dbReference type="ChEBI" id="CHEBI:57783"/>
    </ligand>
</feature>
<dbReference type="Pfam" id="PF01210">
    <property type="entry name" value="NAD_Gly3P_dh_N"/>
    <property type="match status" value="1"/>
</dbReference>
<dbReference type="GO" id="GO:0046168">
    <property type="term" value="P:glycerol-3-phosphate catabolic process"/>
    <property type="evidence" value="ECO:0007669"/>
    <property type="project" value="InterPro"/>
</dbReference>
<sequence length="341" mass="35861">MSEGLSMGEKIGVIGAGSWGTTLANLLAKKGLDVTLWAYEPELVAEMRATRVNTLFLPGMELAAGLAFTNSLEEAAAGKDVLVLVSPSQVMRSVLIQLAPLLRPGVTLVNASKGIELDTLMTMDQVCAAVLPPEVAGRFCVLSGPSFAREVAQEMPTAVVAASADPEAASLVQRLFTAPYFRVYTNSDVVGVEIGGALKNVIALAAGISDGLGLGHNTRAALITRGLAEMNRLGRAMGADPATFAGLAGMGDLVLTCTGDLSRNRTVGMKLGQGMRLSEILGEMRMVAEGVKTAESAWRLAGQVGVDMPITEKVYQVLYEDKPARQAVLELMTRDPKAERG</sequence>
<keyword evidence="8 13" id="KW-1208">Phospholipid metabolism</keyword>
<comment type="catalytic activity">
    <reaction evidence="9">
        <text>sn-glycerol 3-phosphate + NADP(+) = dihydroxyacetone phosphate + NADPH + H(+)</text>
        <dbReference type="Rhea" id="RHEA:11096"/>
        <dbReference type="ChEBI" id="CHEBI:15378"/>
        <dbReference type="ChEBI" id="CHEBI:57597"/>
        <dbReference type="ChEBI" id="CHEBI:57642"/>
        <dbReference type="ChEBI" id="CHEBI:57783"/>
        <dbReference type="ChEBI" id="CHEBI:58349"/>
        <dbReference type="EC" id="1.1.1.94"/>
    </reaction>
    <physiologicalReaction direction="right-to-left" evidence="9">
        <dbReference type="Rhea" id="RHEA:11098"/>
    </physiologicalReaction>
</comment>
<feature type="binding site" evidence="16">
    <location>
        <begin position="15"/>
        <end position="20"/>
    </location>
    <ligand>
        <name>NAD(+)</name>
        <dbReference type="ChEBI" id="CHEBI:57540"/>
    </ligand>
</feature>
<reference evidence="20" key="1">
    <citation type="submission" date="2022-12" db="EMBL/GenBank/DDBJ databases">
        <title>Reference genome sequencing for broad-spectrum identification of bacterial and archaeal isolates by mass spectrometry.</title>
        <authorList>
            <person name="Sekiguchi Y."/>
            <person name="Tourlousse D.M."/>
        </authorList>
    </citation>
    <scope>NUCLEOTIDE SEQUENCE</scope>
    <source>
        <strain evidence="20">H2</strain>
    </source>
</reference>
<dbReference type="EC" id="1.1.1.94" evidence="10 13"/>
<evidence type="ECO:0000256" key="10">
    <source>
        <dbReference type="ARBA" id="ARBA00066687"/>
    </source>
</evidence>
<feature type="domain" description="Glycerol-3-phosphate dehydrogenase NAD-dependent N-terminal" evidence="18">
    <location>
        <begin position="10"/>
        <end position="168"/>
    </location>
</feature>
<feature type="binding site" evidence="13">
    <location>
        <position position="148"/>
    </location>
    <ligand>
        <name>NADPH</name>
        <dbReference type="ChEBI" id="CHEBI:57783"/>
    </ligand>
</feature>
<dbReference type="NCBIfam" id="NF000940">
    <property type="entry name" value="PRK00094.1-2"/>
    <property type="match status" value="1"/>
</dbReference>
<evidence type="ECO:0000313" key="21">
    <source>
        <dbReference type="Proteomes" id="UP001144352"/>
    </source>
</evidence>
<comment type="function">
    <text evidence="13">Catalyzes the reduction of the glycolytic intermediate dihydroxyacetone phosphate (DHAP) to sn-glycerol 3-phosphate (G3P), the key precursor for phospholipid synthesis.</text>
</comment>
<dbReference type="EMBL" id="BSDS01000001">
    <property type="protein sequence ID" value="GLI38027.1"/>
    <property type="molecule type" value="Genomic_DNA"/>
</dbReference>
<evidence type="ECO:0000256" key="5">
    <source>
        <dbReference type="ARBA" id="ARBA00023027"/>
    </source>
</evidence>
<feature type="active site" description="Proton acceptor" evidence="13 14">
    <location>
        <position position="199"/>
    </location>
</feature>
<dbReference type="PANTHER" id="PTHR11728">
    <property type="entry name" value="GLYCEROL-3-PHOSPHATE DEHYDROGENASE"/>
    <property type="match status" value="1"/>
</dbReference>
<dbReference type="AlphaFoldDB" id="A0A9W6G087"/>
<dbReference type="GO" id="GO:0008654">
    <property type="term" value="P:phospholipid biosynthetic process"/>
    <property type="evidence" value="ECO:0007669"/>
    <property type="project" value="UniProtKB-KW"/>
</dbReference>
<dbReference type="GO" id="GO:0005829">
    <property type="term" value="C:cytosol"/>
    <property type="evidence" value="ECO:0007669"/>
    <property type="project" value="TreeGrafter"/>
</dbReference>
<comment type="catalytic activity">
    <reaction evidence="13">
        <text>sn-glycerol 3-phosphate + NAD(+) = dihydroxyacetone phosphate + NADH + H(+)</text>
        <dbReference type="Rhea" id="RHEA:11092"/>
        <dbReference type="ChEBI" id="CHEBI:15378"/>
        <dbReference type="ChEBI" id="CHEBI:57540"/>
        <dbReference type="ChEBI" id="CHEBI:57597"/>
        <dbReference type="ChEBI" id="CHEBI:57642"/>
        <dbReference type="ChEBI" id="CHEBI:57945"/>
        <dbReference type="EC" id="1.1.1.94"/>
    </reaction>
</comment>
<dbReference type="Pfam" id="PF07479">
    <property type="entry name" value="NAD_Gly3P_dh_C"/>
    <property type="match status" value="1"/>
</dbReference>
<organism evidence="20 21">
    <name type="scientific">Geobacter hydrogenophilus</name>
    <dbReference type="NCBI Taxonomy" id="40983"/>
    <lineage>
        <taxon>Bacteria</taxon>
        <taxon>Pseudomonadati</taxon>
        <taxon>Thermodesulfobacteriota</taxon>
        <taxon>Desulfuromonadia</taxon>
        <taxon>Geobacterales</taxon>
        <taxon>Geobacteraceae</taxon>
        <taxon>Geobacter</taxon>
    </lineage>
</organism>
<comment type="caution">
    <text evidence="13">Lacks conserved residue(s) required for the propagation of feature annotation.</text>
</comment>
<evidence type="ECO:0000256" key="1">
    <source>
        <dbReference type="ARBA" id="ARBA00011009"/>
    </source>
</evidence>
<dbReference type="PIRSF" id="PIRSF000114">
    <property type="entry name" value="Glycerol-3-P_dh"/>
    <property type="match status" value="1"/>
</dbReference>
<dbReference type="PROSITE" id="PS00957">
    <property type="entry name" value="NAD_G3PDH"/>
    <property type="match status" value="1"/>
</dbReference>
<dbReference type="InterPro" id="IPR036291">
    <property type="entry name" value="NAD(P)-bd_dom_sf"/>
</dbReference>
<dbReference type="InterPro" id="IPR013328">
    <property type="entry name" value="6PGD_dom2"/>
</dbReference>
<accession>A0A9W6G087</accession>
<feature type="binding site" evidence="13">
    <location>
        <position position="289"/>
    </location>
    <ligand>
        <name>NADPH</name>
        <dbReference type="ChEBI" id="CHEBI:57783"/>
    </ligand>
</feature>
<evidence type="ECO:0000256" key="14">
    <source>
        <dbReference type="PIRSR" id="PIRSR000114-1"/>
    </source>
</evidence>
<dbReference type="GO" id="GO:0006650">
    <property type="term" value="P:glycerophospholipid metabolic process"/>
    <property type="evidence" value="ECO:0007669"/>
    <property type="project" value="UniProtKB-UniRule"/>
</dbReference>
<keyword evidence="4 13" id="KW-0560">Oxidoreductase</keyword>
<evidence type="ECO:0000256" key="6">
    <source>
        <dbReference type="ARBA" id="ARBA00023098"/>
    </source>
</evidence>
<comment type="similarity">
    <text evidence="1 13 17">Belongs to the NAD-dependent glycerol-3-phosphate dehydrogenase family.</text>
</comment>
<evidence type="ECO:0000256" key="17">
    <source>
        <dbReference type="RuleBase" id="RU000437"/>
    </source>
</evidence>
<dbReference type="Gene3D" id="3.40.50.720">
    <property type="entry name" value="NAD(P)-binding Rossmann-like Domain"/>
    <property type="match status" value="1"/>
</dbReference>
<evidence type="ECO:0000256" key="9">
    <source>
        <dbReference type="ARBA" id="ARBA00052716"/>
    </source>
</evidence>
<feature type="binding site" evidence="13">
    <location>
        <position position="252"/>
    </location>
    <ligand>
        <name>sn-glycerol 3-phosphate</name>
        <dbReference type="ChEBI" id="CHEBI:57597"/>
    </ligand>
</feature>
<evidence type="ECO:0000256" key="4">
    <source>
        <dbReference type="ARBA" id="ARBA00023002"/>
    </source>
</evidence>
<feature type="binding site" evidence="15">
    <location>
        <begin position="263"/>
        <end position="264"/>
    </location>
    <ligand>
        <name>substrate</name>
    </ligand>
</feature>
<evidence type="ECO:0000256" key="2">
    <source>
        <dbReference type="ARBA" id="ARBA00022516"/>
    </source>
</evidence>
<feature type="binding site" evidence="13">
    <location>
        <position position="263"/>
    </location>
    <ligand>
        <name>sn-glycerol 3-phosphate</name>
        <dbReference type="ChEBI" id="CHEBI:57597"/>
    </ligand>
</feature>
<feature type="binding site" evidence="13">
    <location>
        <position position="113"/>
    </location>
    <ligand>
        <name>sn-glycerol 3-phosphate</name>
        <dbReference type="ChEBI" id="CHEBI:57597"/>
    </ligand>
</feature>
<keyword evidence="2 13" id="KW-0444">Lipid biosynthesis</keyword>
<keyword evidence="6 13" id="KW-0443">Lipid metabolism</keyword>
<dbReference type="GO" id="GO:0047952">
    <property type="term" value="F:glycerol-3-phosphate dehydrogenase [NAD(P)+] activity"/>
    <property type="evidence" value="ECO:0007669"/>
    <property type="project" value="UniProtKB-UniRule"/>
</dbReference>
<dbReference type="GO" id="GO:0051287">
    <property type="term" value="F:NAD binding"/>
    <property type="evidence" value="ECO:0007669"/>
    <property type="project" value="InterPro"/>
</dbReference>
<feature type="binding site" evidence="13">
    <location>
        <position position="199"/>
    </location>
    <ligand>
        <name>sn-glycerol 3-phosphate</name>
        <dbReference type="ChEBI" id="CHEBI:57597"/>
    </ligand>
</feature>
<feature type="binding site" evidence="13">
    <location>
        <position position="146"/>
    </location>
    <ligand>
        <name>sn-glycerol 3-phosphate</name>
        <dbReference type="ChEBI" id="CHEBI:57597"/>
    </ligand>
</feature>
<dbReference type="InterPro" id="IPR008927">
    <property type="entry name" value="6-PGluconate_DH-like_C_sf"/>
</dbReference>
<dbReference type="GO" id="GO:0005975">
    <property type="term" value="P:carbohydrate metabolic process"/>
    <property type="evidence" value="ECO:0007669"/>
    <property type="project" value="InterPro"/>
</dbReference>
<feature type="binding site" evidence="13">
    <location>
        <position position="287"/>
    </location>
    <ligand>
        <name>NADPH</name>
        <dbReference type="ChEBI" id="CHEBI:57783"/>
    </ligand>
</feature>
<dbReference type="Proteomes" id="UP001144352">
    <property type="component" value="Unassembled WGS sequence"/>
</dbReference>
<dbReference type="SUPFAM" id="SSF51735">
    <property type="entry name" value="NAD(P)-binding Rossmann-fold domains"/>
    <property type="match status" value="1"/>
</dbReference>
<dbReference type="SUPFAM" id="SSF48179">
    <property type="entry name" value="6-phosphogluconate dehydrogenase C-terminal domain-like"/>
    <property type="match status" value="1"/>
</dbReference>
<gene>
    <name evidence="13 20" type="primary">gpsA</name>
    <name evidence="20" type="ORF">GHYDROH2_15280</name>
</gene>
<dbReference type="PANTHER" id="PTHR11728:SF1">
    <property type="entry name" value="GLYCEROL-3-PHOSPHATE DEHYDROGENASE [NAD(+)] 2, CHLOROPLASTIC"/>
    <property type="match status" value="1"/>
</dbReference>
<feature type="binding site" evidence="13">
    <location>
        <position position="19"/>
    </location>
    <ligand>
        <name>NADPH</name>
        <dbReference type="ChEBI" id="CHEBI:57783"/>
    </ligand>
</feature>
<dbReference type="FunFam" id="3.40.50.720:FF:000019">
    <property type="entry name" value="Glycerol-3-phosphate dehydrogenase [NAD(P)+]"/>
    <property type="match status" value="1"/>
</dbReference>
<dbReference type="PRINTS" id="PR00077">
    <property type="entry name" value="GPDHDRGNASE"/>
</dbReference>
<keyword evidence="7 13" id="KW-0594">Phospholipid biosynthesis</keyword>
<feature type="binding site" evidence="16">
    <location>
        <position position="148"/>
    </location>
    <ligand>
        <name>NAD(+)</name>
        <dbReference type="ChEBI" id="CHEBI:57540"/>
    </ligand>
</feature>
<dbReference type="InterPro" id="IPR006109">
    <property type="entry name" value="G3P_DH_NAD-dep_C"/>
</dbReference>
<evidence type="ECO:0000256" key="11">
    <source>
        <dbReference type="ARBA" id="ARBA00069372"/>
    </source>
</evidence>
<comment type="caution">
    <text evidence="20">The sequence shown here is derived from an EMBL/GenBank/DDBJ whole genome shotgun (WGS) entry which is preliminary data.</text>
</comment>
<feature type="binding site" evidence="13">
    <location>
        <position position="262"/>
    </location>
    <ligand>
        <name>sn-glycerol 3-phosphate</name>
        <dbReference type="ChEBI" id="CHEBI:57597"/>
    </ligand>
</feature>
<keyword evidence="3 13" id="KW-0521">NADP</keyword>
<keyword evidence="21" id="KW-1185">Reference proteome</keyword>
<name>A0A9W6G087_9BACT</name>
<dbReference type="InterPro" id="IPR011128">
    <property type="entry name" value="G3P_DH_NAD-dep_N"/>
</dbReference>
<dbReference type="GO" id="GO:0046167">
    <property type="term" value="P:glycerol-3-phosphate biosynthetic process"/>
    <property type="evidence" value="ECO:0007669"/>
    <property type="project" value="UniProtKB-UniRule"/>
</dbReference>
<keyword evidence="13" id="KW-0963">Cytoplasm</keyword>
<evidence type="ECO:0000256" key="16">
    <source>
        <dbReference type="PIRSR" id="PIRSR000114-3"/>
    </source>
</evidence>
<evidence type="ECO:0000259" key="19">
    <source>
        <dbReference type="Pfam" id="PF07479"/>
    </source>
</evidence>
<evidence type="ECO:0000256" key="12">
    <source>
        <dbReference type="ARBA" id="ARBA00080511"/>
    </source>
</evidence>
<dbReference type="FunFam" id="1.10.1040.10:FF:000001">
    <property type="entry name" value="Glycerol-3-phosphate dehydrogenase [NAD(P)+]"/>
    <property type="match status" value="1"/>
</dbReference>
<feature type="binding site" evidence="15">
    <location>
        <position position="113"/>
    </location>
    <ligand>
        <name>substrate</name>
    </ligand>
</feature>